<proteinExistence type="predicted"/>
<keyword evidence="1" id="KW-1133">Transmembrane helix</keyword>
<gene>
    <name evidence="2" type="ORF">ENV14_06795</name>
</gene>
<feature type="transmembrane region" description="Helical" evidence="1">
    <location>
        <begin position="7"/>
        <end position="26"/>
    </location>
</feature>
<feature type="transmembrane region" description="Helical" evidence="1">
    <location>
        <begin position="74"/>
        <end position="92"/>
    </location>
</feature>
<dbReference type="EMBL" id="DTFF01000059">
    <property type="protein sequence ID" value="HGI88075.1"/>
    <property type="molecule type" value="Genomic_DNA"/>
</dbReference>
<accession>A0A7C4BD36</accession>
<organism evidence="2">
    <name type="scientific">Ignisphaera aggregans</name>
    <dbReference type="NCBI Taxonomy" id="334771"/>
    <lineage>
        <taxon>Archaea</taxon>
        <taxon>Thermoproteota</taxon>
        <taxon>Thermoprotei</taxon>
        <taxon>Desulfurococcales</taxon>
        <taxon>Desulfurococcaceae</taxon>
        <taxon>Ignisphaera</taxon>
    </lineage>
</organism>
<dbReference type="AlphaFoldDB" id="A0A7C4BD36"/>
<reference evidence="2" key="1">
    <citation type="journal article" date="2020" name="mSystems">
        <title>Genome- and Community-Level Interaction Insights into Carbon Utilization and Element Cycling Functions of Hydrothermarchaeota in Hydrothermal Sediment.</title>
        <authorList>
            <person name="Zhou Z."/>
            <person name="Liu Y."/>
            <person name="Xu W."/>
            <person name="Pan J."/>
            <person name="Luo Z.H."/>
            <person name="Li M."/>
        </authorList>
    </citation>
    <scope>NUCLEOTIDE SEQUENCE [LARGE SCALE GENOMIC DNA]</scope>
    <source>
        <strain evidence="2">SpSt-732</strain>
    </source>
</reference>
<evidence type="ECO:0000313" key="2">
    <source>
        <dbReference type="EMBL" id="HGI88075.1"/>
    </source>
</evidence>
<keyword evidence="1" id="KW-0472">Membrane</keyword>
<feature type="transmembrane region" description="Helical" evidence="1">
    <location>
        <begin position="98"/>
        <end position="116"/>
    </location>
</feature>
<dbReference type="Pfam" id="PF06197">
    <property type="entry name" value="DUF998"/>
    <property type="match status" value="1"/>
</dbReference>
<dbReference type="PANTHER" id="PTHR42241">
    <property type="entry name" value="HYPOTHETICAL MEMBRANE PROTEIN, CONSERVED, DUF998 FAMILY"/>
    <property type="match status" value="1"/>
</dbReference>
<feature type="transmembrane region" description="Helical" evidence="1">
    <location>
        <begin position="128"/>
        <end position="147"/>
    </location>
</feature>
<keyword evidence="1" id="KW-0812">Transmembrane</keyword>
<feature type="transmembrane region" description="Helical" evidence="1">
    <location>
        <begin position="153"/>
        <end position="169"/>
    </location>
</feature>
<protein>
    <submittedName>
        <fullName evidence="2">DUF998 domain-containing protein</fullName>
    </submittedName>
</protein>
<evidence type="ECO:0000256" key="1">
    <source>
        <dbReference type="SAM" id="Phobius"/>
    </source>
</evidence>
<sequence>MLVIPIASVVTPLLCIAIAVALSPWFNIVSNALSDLGHATRSSAAPIFNFGLSLGGVLIIVTAIVLIARVSRALAIAMWLAGCTLILVAVFDEAYGRLHFWVSAAFFFTLAVALVIYSITTKIFVKRVLALALLAVAIASWALHLCYKTPPGAAIPELISILITIPFYIETALKSLGKLGG</sequence>
<feature type="transmembrane region" description="Helical" evidence="1">
    <location>
        <begin position="46"/>
        <end position="67"/>
    </location>
</feature>
<comment type="caution">
    <text evidence="2">The sequence shown here is derived from an EMBL/GenBank/DDBJ whole genome shotgun (WGS) entry which is preliminary data.</text>
</comment>
<dbReference type="InterPro" id="IPR009339">
    <property type="entry name" value="DUF998"/>
</dbReference>
<name>A0A7C4BD36_9CREN</name>
<dbReference type="PANTHER" id="PTHR42241:SF2">
    <property type="entry name" value="HYPOTHETICAL MEMBRANE PROTEIN, CONSERVED, DUF998 FAMILY"/>
    <property type="match status" value="1"/>
</dbReference>